<dbReference type="Proteomes" id="UP001556220">
    <property type="component" value="Unassembled WGS sequence"/>
</dbReference>
<dbReference type="CDD" id="cd00085">
    <property type="entry name" value="HNHc"/>
    <property type="match status" value="1"/>
</dbReference>
<dbReference type="Gene3D" id="1.10.30.50">
    <property type="match status" value="1"/>
</dbReference>
<dbReference type="InterPro" id="IPR002711">
    <property type="entry name" value="HNH"/>
</dbReference>
<feature type="domain" description="HNH nuclease" evidence="1">
    <location>
        <begin position="6"/>
        <end position="55"/>
    </location>
</feature>
<name>A0ABV3QBN7_9GAMM</name>
<sequence>MPFSEHLKLKVKHMAAFRCCRCQAIGVEIHHIAPQASGGSDTLDNAAPLCAKCHSDFGDNPIKQKEIREMRDWWYGQVSVQSRDVDPQFSVLEEKLDALLARQTERSSELEHIKDILQSYFSILIGQINSTNVHAIASAVVNVEKPPFVSGSPCQMSGQPCPGCDIGIMDIDESQCGVACNACGLFIPAAYPSK</sequence>
<dbReference type="Pfam" id="PF01844">
    <property type="entry name" value="HNH"/>
    <property type="match status" value="1"/>
</dbReference>
<dbReference type="InterPro" id="IPR003615">
    <property type="entry name" value="HNH_nuc"/>
</dbReference>
<keyword evidence="2" id="KW-0378">Hydrolase</keyword>
<gene>
    <name evidence="2" type="ORF">ABQJ54_05770</name>
</gene>
<dbReference type="SMART" id="SM00507">
    <property type="entry name" value="HNHc"/>
    <property type="match status" value="1"/>
</dbReference>
<dbReference type="RefSeq" id="WP_367853313.1">
    <property type="nucleotide sequence ID" value="NZ_JBFOHK010000001.1"/>
</dbReference>
<proteinExistence type="predicted"/>
<reference evidence="2 3" key="1">
    <citation type="submission" date="2024-06" db="EMBL/GenBank/DDBJ databases">
        <authorList>
            <person name="Woo H."/>
        </authorList>
    </citation>
    <scope>NUCLEOTIDE SEQUENCE [LARGE SCALE GENOMIC DNA]</scope>
    <source>
        <strain evidence="2 3">Si-c</strain>
    </source>
</reference>
<evidence type="ECO:0000259" key="1">
    <source>
        <dbReference type="SMART" id="SM00507"/>
    </source>
</evidence>
<comment type="caution">
    <text evidence="2">The sequence shown here is derived from an EMBL/GenBank/DDBJ whole genome shotgun (WGS) entry which is preliminary data.</text>
</comment>
<dbReference type="EMBL" id="JBFOHK010000001">
    <property type="protein sequence ID" value="MEW9571253.1"/>
    <property type="molecule type" value="Genomic_DNA"/>
</dbReference>
<evidence type="ECO:0000313" key="3">
    <source>
        <dbReference type="Proteomes" id="UP001556220"/>
    </source>
</evidence>
<dbReference type="GO" id="GO:0004519">
    <property type="term" value="F:endonuclease activity"/>
    <property type="evidence" value="ECO:0007669"/>
    <property type="project" value="UniProtKB-KW"/>
</dbReference>
<keyword evidence="2" id="KW-0540">Nuclease</keyword>
<evidence type="ECO:0000313" key="2">
    <source>
        <dbReference type="EMBL" id="MEW9571253.1"/>
    </source>
</evidence>
<accession>A0ABV3QBN7</accession>
<keyword evidence="2" id="KW-0255">Endonuclease</keyword>
<keyword evidence="3" id="KW-1185">Reference proteome</keyword>
<organism evidence="2 3">
    <name type="scientific">Rhodanobacter lycopersici</name>
    <dbReference type="NCBI Taxonomy" id="3162487"/>
    <lineage>
        <taxon>Bacteria</taxon>
        <taxon>Pseudomonadati</taxon>
        <taxon>Pseudomonadota</taxon>
        <taxon>Gammaproteobacteria</taxon>
        <taxon>Lysobacterales</taxon>
        <taxon>Rhodanobacteraceae</taxon>
        <taxon>Rhodanobacter</taxon>
    </lineage>
</organism>
<protein>
    <submittedName>
        <fullName evidence="2">HNH endonuclease</fullName>
    </submittedName>
</protein>